<dbReference type="EMBL" id="CAJNYV010003532">
    <property type="protein sequence ID" value="CAF3585522.1"/>
    <property type="molecule type" value="Genomic_DNA"/>
</dbReference>
<evidence type="ECO:0000313" key="3">
    <source>
        <dbReference type="EMBL" id="CAF3585522.1"/>
    </source>
</evidence>
<comment type="caution">
    <text evidence="6">The sequence shown here is derived from an EMBL/GenBank/DDBJ whole genome shotgun (WGS) entry which is preliminary data.</text>
</comment>
<evidence type="ECO:0000313" key="7">
    <source>
        <dbReference type="EMBL" id="CAF4772187.1"/>
    </source>
</evidence>
<dbReference type="AlphaFoldDB" id="A0A820VF90"/>
<evidence type="ECO:0000259" key="1">
    <source>
        <dbReference type="Pfam" id="PF07484"/>
    </source>
</evidence>
<protein>
    <recommendedName>
        <fullName evidence="1">Phage tail collar domain-containing protein</fullName>
    </recommendedName>
</protein>
<dbReference type="EMBL" id="CAJOBQ010001599">
    <property type="protein sequence ID" value="CAF4500731.1"/>
    <property type="molecule type" value="Genomic_DNA"/>
</dbReference>
<evidence type="ECO:0000313" key="9">
    <source>
        <dbReference type="Proteomes" id="UP000663873"/>
    </source>
</evidence>
<dbReference type="Proteomes" id="UP000663825">
    <property type="component" value="Unassembled WGS sequence"/>
</dbReference>
<proteinExistence type="predicted"/>
<dbReference type="Proteomes" id="UP000663873">
    <property type="component" value="Unassembled WGS sequence"/>
</dbReference>
<evidence type="ECO:0000313" key="8">
    <source>
        <dbReference type="Proteomes" id="UP000663862"/>
    </source>
</evidence>
<organism evidence="6 8">
    <name type="scientific">Rotaria socialis</name>
    <dbReference type="NCBI Taxonomy" id="392032"/>
    <lineage>
        <taxon>Eukaryota</taxon>
        <taxon>Metazoa</taxon>
        <taxon>Spiralia</taxon>
        <taxon>Gnathifera</taxon>
        <taxon>Rotifera</taxon>
        <taxon>Eurotatoria</taxon>
        <taxon>Bdelloidea</taxon>
        <taxon>Philodinida</taxon>
        <taxon>Philodinidae</taxon>
        <taxon>Rotaria</taxon>
    </lineage>
</organism>
<evidence type="ECO:0000313" key="5">
    <source>
        <dbReference type="EMBL" id="CAF4364780.1"/>
    </source>
</evidence>
<dbReference type="Proteomes" id="UP000663862">
    <property type="component" value="Unassembled WGS sequence"/>
</dbReference>
<dbReference type="InterPro" id="IPR011083">
    <property type="entry name" value="Phage_tail_collar_dom"/>
</dbReference>
<reference evidence="6" key="1">
    <citation type="submission" date="2021-02" db="EMBL/GenBank/DDBJ databases">
        <authorList>
            <person name="Nowell W R."/>
        </authorList>
    </citation>
    <scope>NUCLEOTIDE SEQUENCE</scope>
</reference>
<dbReference type="InterPro" id="IPR037053">
    <property type="entry name" value="Phage_tail_collar_dom_sf"/>
</dbReference>
<keyword evidence="9" id="KW-1185">Reference proteome</keyword>
<evidence type="ECO:0000313" key="6">
    <source>
        <dbReference type="EMBL" id="CAF4500731.1"/>
    </source>
</evidence>
<dbReference type="OrthoDB" id="10062874at2759"/>
<dbReference type="Proteomes" id="UP000663838">
    <property type="component" value="Unassembled WGS sequence"/>
</dbReference>
<accession>A0A820VF90</accession>
<dbReference type="Proteomes" id="UP000663869">
    <property type="component" value="Unassembled WGS sequence"/>
</dbReference>
<dbReference type="EMBL" id="CAJNYU010003583">
    <property type="protein sequence ID" value="CAF3684151.1"/>
    <property type="molecule type" value="Genomic_DNA"/>
</dbReference>
<sequence length="188" mass="20188">MVGEIRLFGGRLTASTTFWLICDGSQISRITCSRLCDIIENLYGATGNETTFMLPDFRGRVPVGVDSSRMRAGGAINLVTSTVGAHSHTITDPGHNHGGHTQAATSISTSWRHGDSLLQLKHHNDYTVKVDSPHVHAIPIGHTGISVDTAKNHVNSISGRTTSVGTGYPISNMPPFQTVHYIIFAGEL</sequence>
<evidence type="ECO:0000313" key="4">
    <source>
        <dbReference type="EMBL" id="CAF3684151.1"/>
    </source>
</evidence>
<dbReference type="Proteomes" id="UP000663865">
    <property type="component" value="Unassembled WGS sequence"/>
</dbReference>
<dbReference type="SUPFAM" id="SSF88874">
    <property type="entry name" value="Receptor-binding domain of short tail fibre protein gp12"/>
    <property type="match status" value="1"/>
</dbReference>
<feature type="domain" description="Phage tail collar" evidence="1">
    <location>
        <begin position="3"/>
        <end position="62"/>
    </location>
</feature>
<evidence type="ECO:0000313" key="2">
    <source>
        <dbReference type="EMBL" id="CAF3139229.1"/>
    </source>
</evidence>
<dbReference type="EMBL" id="CAJOBS010001893">
    <property type="protein sequence ID" value="CAF4772187.1"/>
    <property type="molecule type" value="Genomic_DNA"/>
</dbReference>
<dbReference type="EMBL" id="CAJNXB010001155">
    <property type="protein sequence ID" value="CAF3139229.1"/>
    <property type="molecule type" value="Genomic_DNA"/>
</dbReference>
<dbReference type="EMBL" id="CAJOBP010002613">
    <property type="protein sequence ID" value="CAF4364780.1"/>
    <property type="molecule type" value="Genomic_DNA"/>
</dbReference>
<gene>
    <name evidence="4" type="ORF">FME351_LOCUS26580</name>
    <name evidence="3" type="ORF">KIK155_LOCUS20175</name>
    <name evidence="2" type="ORF">TIS948_LOCUS9055</name>
    <name evidence="7" type="ORF">TOA249_LOCUS21654</name>
    <name evidence="6" type="ORF">TSG867_LOCUS21067</name>
    <name evidence="5" type="ORF">UJA718_LOCUS16685</name>
</gene>
<dbReference type="Gene3D" id="3.90.1340.10">
    <property type="entry name" value="Phage tail collar domain"/>
    <property type="match status" value="1"/>
</dbReference>
<dbReference type="Pfam" id="PF07484">
    <property type="entry name" value="Collar"/>
    <property type="match status" value="1"/>
</dbReference>
<name>A0A820VF90_9BILA</name>